<dbReference type="PANTHER" id="PTHR46164:SF1">
    <property type="entry name" value="CYCLIC AMP-DEPENDENT TRANSCRIPTION FACTOR ATF-6 ALPHA"/>
    <property type="match status" value="1"/>
</dbReference>
<dbReference type="SUPFAM" id="SSF57959">
    <property type="entry name" value="Leucine zipper domain"/>
    <property type="match status" value="1"/>
</dbReference>
<dbReference type="GO" id="GO:0000978">
    <property type="term" value="F:RNA polymerase II cis-regulatory region sequence-specific DNA binding"/>
    <property type="evidence" value="ECO:0007669"/>
    <property type="project" value="TreeGrafter"/>
</dbReference>
<feature type="compositionally biased region" description="Low complexity" evidence="14">
    <location>
        <begin position="100"/>
        <end position="123"/>
    </location>
</feature>
<feature type="region of interest" description="Disordered" evidence="14">
    <location>
        <begin position="400"/>
        <end position="444"/>
    </location>
</feature>
<evidence type="ECO:0000256" key="11">
    <source>
        <dbReference type="ARBA" id="ARBA00023230"/>
    </source>
</evidence>
<evidence type="ECO:0000256" key="1">
    <source>
        <dbReference type="ARBA" id="ARBA00004123"/>
    </source>
</evidence>
<comment type="subcellular location">
    <subcellularLocation>
        <location evidence="2">Endoplasmic reticulum membrane</location>
        <topology evidence="2">Single-pass membrane protein</topology>
    </subcellularLocation>
    <subcellularLocation>
        <location evidence="1">Nucleus</location>
    </subcellularLocation>
</comment>
<dbReference type="PROSITE" id="PS50217">
    <property type="entry name" value="BZIP"/>
    <property type="match status" value="1"/>
</dbReference>
<dbReference type="OrthoDB" id="644067at2759"/>
<keyword evidence="4" id="KW-0812">Transmembrane</keyword>
<evidence type="ECO:0000256" key="10">
    <source>
        <dbReference type="ARBA" id="ARBA00023163"/>
    </source>
</evidence>
<evidence type="ECO:0000313" key="18">
    <source>
        <dbReference type="Proteomes" id="UP000694621"/>
    </source>
</evidence>
<gene>
    <name evidence="16" type="primary">ATF6</name>
    <name evidence="16" type="ORF">AMEX_G1285</name>
</gene>
<dbReference type="Ensembl" id="ENSAMXT00005026035.1">
    <property type="protein sequence ID" value="ENSAMXP00005023567.1"/>
    <property type="gene ID" value="ENSAMXG00005011993.1"/>
</dbReference>
<keyword evidence="12" id="KW-0539">Nucleus</keyword>
<feature type="region of interest" description="Disordered" evidence="14">
    <location>
        <begin position="492"/>
        <end position="517"/>
    </location>
</feature>
<dbReference type="FunFam" id="1.20.5.170:FF:000041">
    <property type="entry name" value="Cyclic AMP-dependent transcription factor ATF-6 beta"/>
    <property type="match status" value="1"/>
</dbReference>
<organism evidence="17 18">
    <name type="scientific">Astyanax mexicanus</name>
    <name type="common">Blind cave fish</name>
    <name type="synonym">Astyanax fasciatus mexicanus</name>
    <dbReference type="NCBI Taxonomy" id="7994"/>
    <lineage>
        <taxon>Eukaryota</taxon>
        <taxon>Metazoa</taxon>
        <taxon>Chordata</taxon>
        <taxon>Craniata</taxon>
        <taxon>Vertebrata</taxon>
        <taxon>Euteleostomi</taxon>
        <taxon>Actinopterygii</taxon>
        <taxon>Neopterygii</taxon>
        <taxon>Teleostei</taxon>
        <taxon>Ostariophysi</taxon>
        <taxon>Characiformes</taxon>
        <taxon>Characoidei</taxon>
        <taxon>Acestrorhamphidae</taxon>
        <taxon>Acestrorhamphinae</taxon>
        <taxon>Astyanax</taxon>
    </lineage>
</organism>
<evidence type="ECO:0000256" key="5">
    <source>
        <dbReference type="ARBA" id="ARBA00022824"/>
    </source>
</evidence>
<evidence type="ECO:0000256" key="12">
    <source>
        <dbReference type="ARBA" id="ARBA00023242"/>
    </source>
</evidence>
<keyword evidence="10" id="KW-0804">Transcription</keyword>
<dbReference type="GO" id="GO:0030968">
    <property type="term" value="P:endoplasmic reticulum unfolded protein response"/>
    <property type="evidence" value="ECO:0007669"/>
    <property type="project" value="TreeGrafter"/>
</dbReference>
<evidence type="ECO:0000256" key="4">
    <source>
        <dbReference type="ARBA" id="ARBA00022692"/>
    </source>
</evidence>
<evidence type="ECO:0000313" key="19">
    <source>
        <dbReference type="Proteomes" id="UP000752171"/>
    </source>
</evidence>
<dbReference type="InterPro" id="IPR051882">
    <property type="entry name" value="ATF_bZIP_TF"/>
</dbReference>
<feature type="region of interest" description="Disordered" evidence="14">
    <location>
        <begin position="98"/>
        <end position="175"/>
    </location>
</feature>
<keyword evidence="11" id="KW-0834">Unfolded protein response</keyword>
<proteinExistence type="inferred from homology"/>
<dbReference type="GO" id="GO:0005789">
    <property type="term" value="C:endoplasmic reticulum membrane"/>
    <property type="evidence" value="ECO:0007669"/>
    <property type="project" value="UniProtKB-SubCell"/>
</dbReference>
<keyword evidence="8" id="KW-0238">DNA-binding</keyword>
<keyword evidence="9" id="KW-0472">Membrane</keyword>
<reference evidence="17" key="2">
    <citation type="submission" date="2025-05" db="UniProtKB">
        <authorList>
            <consortium name="Ensembl"/>
        </authorList>
    </citation>
    <scope>IDENTIFICATION</scope>
</reference>
<feature type="compositionally biased region" description="Basic and acidic residues" evidence="14">
    <location>
        <begin position="432"/>
        <end position="444"/>
    </location>
</feature>
<dbReference type="InterPro" id="IPR046347">
    <property type="entry name" value="bZIP_sf"/>
</dbReference>
<dbReference type="GO" id="GO:0000981">
    <property type="term" value="F:DNA-binding transcription factor activity, RNA polymerase II-specific"/>
    <property type="evidence" value="ECO:0007669"/>
    <property type="project" value="TreeGrafter"/>
</dbReference>
<evidence type="ECO:0000256" key="8">
    <source>
        <dbReference type="ARBA" id="ARBA00023125"/>
    </source>
</evidence>
<dbReference type="InterPro" id="IPR004827">
    <property type="entry name" value="bZIP"/>
</dbReference>
<dbReference type="GO" id="GO:0005634">
    <property type="term" value="C:nucleus"/>
    <property type="evidence" value="ECO:0007669"/>
    <property type="project" value="UniProtKB-SubCell"/>
</dbReference>
<accession>A0A8B9JMC8</accession>
<reference evidence="16 19" key="1">
    <citation type="submission" date="2021-07" db="EMBL/GenBank/DDBJ databases">
        <authorList>
            <person name="Imarazene B."/>
            <person name="Zahm M."/>
            <person name="Klopp C."/>
            <person name="Cabau C."/>
            <person name="Beille S."/>
            <person name="Jouanno E."/>
            <person name="Castinel A."/>
            <person name="Lluch J."/>
            <person name="Gil L."/>
            <person name="Kuchtly C."/>
            <person name="Lopez Roques C."/>
            <person name="Donnadieu C."/>
            <person name="Parrinello H."/>
            <person name="Journot L."/>
            <person name="Du K."/>
            <person name="Schartl M."/>
            <person name="Retaux S."/>
            <person name="Guiguen Y."/>
        </authorList>
    </citation>
    <scope>NUCLEOTIDE SEQUENCE [LARGE SCALE GENOMIC DNA]</scope>
    <source>
        <strain evidence="16">Pach_M1</strain>
        <tissue evidence="16">Testis</tissue>
    </source>
</reference>
<evidence type="ECO:0000256" key="9">
    <source>
        <dbReference type="ARBA" id="ARBA00023136"/>
    </source>
</evidence>
<dbReference type="CDD" id="cd14700">
    <property type="entry name" value="bZIP_ATF6"/>
    <property type="match status" value="1"/>
</dbReference>
<dbReference type="SMART" id="SM00338">
    <property type="entry name" value="BRLZ"/>
    <property type="match status" value="1"/>
</dbReference>
<feature type="compositionally biased region" description="Low complexity" evidence="14">
    <location>
        <begin position="132"/>
        <end position="145"/>
    </location>
</feature>
<sequence>MSTDLLLDVEAPPRRSQCEAMNREPGEPISDISIDQDGEWDISLFDELGDLGDAEELLRALEGASYIGGAADLNFDIGLPVWNSDGWGDTSSICTDGDMSADSLSPSHTLSSVSSPRSVEAHSPYSLQDEALSPLSPQSQHSPMSVCSDSSGFIDAPPEKKPTKKSSQTRAKPLQLAKRPIHLSPKVSIQPKPIITAVPITQATAPLQAKTIIIQPLQTTIMPVVKPPPVTIQPAPPTGRPILLSQPTQVLQLQPPQAVPARVLTMPTMAQERPVNLSAPVVPPPVVTVPFQNPTSDDDSNISRRQQRMIKNRESASLSRKKKKEYLLTLESRLKVALSENEKLKNENGTLKRQLEGLMSENTVLNATAPKRRAVCLMVVLVFLFINIGPMSLFEGRTESEFTAGPSSSGRHLLGFSPEIDSGLGGSASDSEPPHTTHRLEDLESVSEEKGLVVVKTDPLVLRPPPPCQPPVNKTKCMKLASELRGWVHRHESERTKSWRPSSTHPRGRTIPKTGSKKAEVAQIVTVQYSDSPEKRSGNELQVYYAPHHPYSNFFDEINRRGDTFYVVSFRRDHLLLPATNHNKGSRPKMSVLLPAMNINESVIKDKEFEVMMQIDCEVMDTRILHIKSSTIPPVLRVNETDSGSFYHSAPNNNPAKPPVVLMGSA</sequence>
<keyword evidence="5" id="KW-0256">Endoplasmic reticulum</keyword>
<dbReference type="EMBL" id="JAICCE010000001">
    <property type="protein sequence ID" value="KAG9282605.1"/>
    <property type="molecule type" value="Genomic_DNA"/>
</dbReference>
<evidence type="ECO:0000256" key="2">
    <source>
        <dbReference type="ARBA" id="ARBA00004389"/>
    </source>
</evidence>
<feature type="coiled-coil region" evidence="13">
    <location>
        <begin position="327"/>
        <end position="361"/>
    </location>
</feature>
<dbReference type="PANTHER" id="PTHR46164">
    <property type="entry name" value="ATF6, ISOFORM C"/>
    <property type="match status" value="1"/>
</dbReference>
<dbReference type="Proteomes" id="UP000694621">
    <property type="component" value="Unplaced"/>
</dbReference>
<name>A0A8B9JMC8_ASTMX</name>
<dbReference type="OMA" id="WSINNQF"/>
<keyword evidence="6" id="KW-1133">Transmembrane helix</keyword>
<evidence type="ECO:0000256" key="7">
    <source>
        <dbReference type="ARBA" id="ARBA00023015"/>
    </source>
</evidence>
<dbReference type="Pfam" id="PF00170">
    <property type="entry name" value="bZIP_1"/>
    <property type="match status" value="1"/>
</dbReference>
<protein>
    <submittedName>
        <fullName evidence="17">Activating transcription factor 6</fullName>
    </submittedName>
    <submittedName>
        <fullName evidence="16">Cyclic AMP-dependent transcription factor ATF-6 alpha</fullName>
    </submittedName>
</protein>
<comment type="similarity">
    <text evidence="3">Belongs to the bZIP family. ATF subfamily.</text>
</comment>
<evidence type="ECO:0000256" key="14">
    <source>
        <dbReference type="SAM" id="MobiDB-lite"/>
    </source>
</evidence>
<keyword evidence="13" id="KW-0175">Coiled coil</keyword>
<feature type="domain" description="BZIP" evidence="15">
    <location>
        <begin position="302"/>
        <end position="365"/>
    </location>
</feature>
<evidence type="ECO:0000256" key="3">
    <source>
        <dbReference type="ARBA" id="ARBA00009050"/>
    </source>
</evidence>
<keyword evidence="7" id="KW-0805">Transcription regulation</keyword>
<evidence type="ECO:0000313" key="16">
    <source>
        <dbReference type="EMBL" id="KAG9282605.1"/>
    </source>
</evidence>
<dbReference type="AlphaFoldDB" id="A0A8B9JMC8"/>
<evidence type="ECO:0000256" key="13">
    <source>
        <dbReference type="SAM" id="Coils"/>
    </source>
</evidence>
<evidence type="ECO:0000313" key="17">
    <source>
        <dbReference type="Ensembl" id="ENSAMXP00005023567.1"/>
    </source>
</evidence>
<evidence type="ECO:0000256" key="6">
    <source>
        <dbReference type="ARBA" id="ARBA00022989"/>
    </source>
</evidence>
<evidence type="ECO:0000259" key="15">
    <source>
        <dbReference type="PROSITE" id="PS50217"/>
    </source>
</evidence>
<dbReference type="Proteomes" id="UP000752171">
    <property type="component" value="Unassembled WGS sequence"/>
</dbReference>
<dbReference type="Gene3D" id="1.20.5.170">
    <property type="match status" value="1"/>
</dbReference>